<gene>
    <name evidence="2" type="ORF">S06H3_20028</name>
</gene>
<keyword evidence="1" id="KW-1133">Transmembrane helix</keyword>
<protein>
    <submittedName>
        <fullName evidence="2">Uncharacterized protein</fullName>
    </submittedName>
</protein>
<feature type="non-terminal residue" evidence="2">
    <location>
        <position position="183"/>
    </location>
</feature>
<comment type="caution">
    <text evidence="2">The sequence shown here is derived from an EMBL/GenBank/DDBJ whole genome shotgun (WGS) entry which is preliminary data.</text>
</comment>
<feature type="transmembrane region" description="Helical" evidence="1">
    <location>
        <begin position="35"/>
        <end position="54"/>
    </location>
</feature>
<feature type="transmembrane region" description="Helical" evidence="1">
    <location>
        <begin position="96"/>
        <end position="115"/>
    </location>
</feature>
<name>X1KVY9_9ZZZZ</name>
<proteinExistence type="predicted"/>
<feature type="transmembrane region" description="Helical" evidence="1">
    <location>
        <begin position="5"/>
        <end position="23"/>
    </location>
</feature>
<feature type="transmembrane region" description="Helical" evidence="1">
    <location>
        <begin position="66"/>
        <end position="90"/>
    </location>
</feature>
<evidence type="ECO:0000313" key="2">
    <source>
        <dbReference type="EMBL" id="GAI10858.1"/>
    </source>
</evidence>
<evidence type="ECO:0000256" key="1">
    <source>
        <dbReference type="SAM" id="Phobius"/>
    </source>
</evidence>
<dbReference type="AlphaFoldDB" id="X1KVY9"/>
<dbReference type="EMBL" id="BARV01010325">
    <property type="protein sequence ID" value="GAI10858.1"/>
    <property type="molecule type" value="Genomic_DNA"/>
</dbReference>
<feature type="transmembrane region" description="Helical" evidence="1">
    <location>
        <begin position="127"/>
        <end position="146"/>
    </location>
</feature>
<keyword evidence="1" id="KW-0472">Membrane</keyword>
<reference evidence="2" key="1">
    <citation type="journal article" date="2014" name="Front. Microbiol.">
        <title>High frequency of phylogenetically diverse reductive dehalogenase-homologous genes in deep subseafloor sedimentary metagenomes.</title>
        <authorList>
            <person name="Kawai M."/>
            <person name="Futagami T."/>
            <person name="Toyoda A."/>
            <person name="Takaki Y."/>
            <person name="Nishi S."/>
            <person name="Hori S."/>
            <person name="Arai W."/>
            <person name="Tsubouchi T."/>
            <person name="Morono Y."/>
            <person name="Uchiyama I."/>
            <person name="Ito T."/>
            <person name="Fujiyama A."/>
            <person name="Inagaki F."/>
            <person name="Takami H."/>
        </authorList>
    </citation>
    <scope>NUCLEOTIDE SEQUENCE</scope>
    <source>
        <strain evidence="2">Expedition CK06-06</strain>
    </source>
</reference>
<sequence length="183" mass="20768">MKKLLVIHPFLFAIFPILFLFAYNIDEVPATDLLLPILVVITGTLILFFLLRLITKNYNKSGIITAYLLILFFSYGHISQLISQIAYPTIGYVNRTLILGSLWVLLFIVGVFLVMKSRSNFLNFTKVLNVIAMTLIIISVINISIYEVKTINLIQDKNSEEVNGLNLSTSDNLPDIYYIIMDA</sequence>
<organism evidence="2">
    <name type="scientific">marine sediment metagenome</name>
    <dbReference type="NCBI Taxonomy" id="412755"/>
    <lineage>
        <taxon>unclassified sequences</taxon>
        <taxon>metagenomes</taxon>
        <taxon>ecological metagenomes</taxon>
    </lineage>
</organism>
<keyword evidence="1" id="KW-0812">Transmembrane</keyword>
<accession>X1KVY9</accession>